<keyword evidence="2" id="KW-1185">Reference proteome</keyword>
<protein>
    <submittedName>
        <fullName evidence="1">Uncharacterized protein</fullName>
    </submittedName>
</protein>
<accession>A0ACB9B4R6</accession>
<sequence>MVGQQDKLEYNTLGVRTRFGRDYWWPGMKHEATKYVSKCLTCSQVKAEHQKPYGKIQPLDIPEWKWEHITMDFITKLPHPAKGHDTIWVKAGMDDGRPPGFGALQEVIKAGKKDISLLKYQLSQKCCVYTDAKEEIKRLTAELKHAKSIFAEAKFKVEFFGQSSKVVDMLETQLHKPGNGNKGLGYNNVPHPFNGNCITVPPSVEEQVREFFMFTPGSTSCIDESKSSSSASNVKCVNNCDASTSCAEKVETEECDSENDESEESCFCKNKTNSNSERKNKIDTFKGTDSKSNKPYDLSKLKEKSKLVEKPRVIVQTSSASPKHFTKAEFYIKYDHHHKRFEQDHAQKNMTYARCLKRRCDQSYHSKSSSSWSNRSGYASYSQKQTYYTCGKAGHIARNCMHRPYEPYYMKNERTTPRDKTSYKPMKANQPRAMKNQSSKVKPSDGDWNVAKRNIHAYFERQKVKQNKQRVKPKVSVSKKQNCLFNQSMSGRLRKMLWQHLSLILKMICVCRKYLTLILQECPNQLWLGYLCLTNLLIHVGTAKEDCQ</sequence>
<dbReference type="Proteomes" id="UP001056120">
    <property type="component" value="Linkage Group LG23"/>
</dbReference>
<gene>
    <name evidence="1" type="ORF">L1987_69024</name>
</gene>
<evidence type="ECO:0000313" key="2">
    <source>
        <dbReference type="Proteomes" id="UP001056120"/>
    </source>
</evidence>
<reference evidence="1 2" key="2">
    <citation type="journal article" date="2022" name="Mol. Ecol. Resour.">
        <title>The genomes of chicory, endive, great burdock and yacon provide insights into Asteraceae paleo-polyploidization history and plant inulin production.</title>
        <authorList>
            <person name="Fan W."/>
            <person name="Wang S."/>
            <person name="Wang H."/>
            <person name="Wang A."/>
            <person name="Jiang F."/>
            <person name="Liu H."/>
            <person name="Zhao H."/>
            <person name="Xu D."/>
            <person name="Zhang Y."/>
        </authorList>
    </citation>
    <scope>NUCLEOTIDE SEQUENCE [LARGE SCALE GENOMIC DNA]</scope>
    <source>
        <strain evidence="2">cv. Yunnan</strain>
        <tissue evidence="1">Leaves</tissue>
    </source>
</reference>
<organism evidence="1 2">
    <name type="scientific">Smallanthus sonchifolius</name>
    <dbReference type="NCBI Taxonomy" id="185202"/>
    <lineage>
        <taxon>Eukaryota</taxon>
        <taxon>Viridiplantae</taxon>
        <taxon>Streptophyta</taxon>
        <taxon>Embryophyta</taxon>
        <taxon>Tracheophyta</taxon>
        <taxon>Spermatophyta</taxon>
        <taxon>Magnoliopsida</taxon>
        <taxon>eudicotyledons</taxon>
        <taxon>Gunneridae</taxon>
        <taxon>Pentapetalae</taxon>
        <taxon>asterids</taxon>
        <taxon>campanulids</taxon>
        <taxon>Asterales</taxon>
        <taxon>Asteraceae</taxon>
        <taxon>Asteroideae</taxon>
        <taxon>Heliantheae alliance</taxon>
        <taxon>Millerieae</taxon>
        <taxon>Smallanthus</taxon>
    </lineage>
</organism>
<proteinExistence type="predicted"/>
<reference evidence="2" key="1">
    <citation type="journal article" date="2022" name="Mol. Ecol. Resour.">
        <title>The genomes of chicory, endive, great burdock and yacon provide insights into Asteraceae palaeo-polyploidization history and plant inulin production.</title>
        <authorList>
            <person name="Fan W."/>
            <person name="Wang S."/>
            <person name="Wang H."/>
            <person name="Wang A."/>
            <person name="Jiang F."/>
            <person name="Liu H."/>
            <person name="Zhao H."/>
            <person name="Xu D."/>
            <person name="Zhang Y."/>
        </authorList>
    </citation>
    <scope>NUCLEOTIDE SEQUENCE [LARGE SCALE GENOMIC DNA]</scope>
    <source>
        <strain evidence="2">cv. Yunnan</strain>
    </source>
</reference>
<comment type="caution">
    <text evidence="1">The sequence shown here is derived from an EMBL/GenBank/DDBJ whole genome shotgun (WGS) entry which is preliminary data.</text>
</comment>
<evidence type="ECO:0000313" key="1">
    <source>
        <dbReference type="EMBL" id="KAI3717422.1"/>
    </source>
</evidence>
<name>A0ACB9B4R6_9ASTR</name>
<dbReference type="EMBL" id="CM042040">
    <property type="protein sequence ID" value="KAI3717422.1"/>
    <property type="molecule type" value="Genomic_DNA"/>
</dbReference>